<feature type="transmembrane region" description="Helical" evidence="1">
    <location>
        <begin position="44"/>
        <end position="62"/>
    </location>
</feature>
<evidence type="ECO:0000313" key="2">
    <source>
        <dbReference type="EMBL" id="MFD2419343.1"/>
    </source>
</evidence>
<keyword evidence="1" id="KW-0812">Transmembrane</keyword>
<keyword evidence="1" id="KW-1133">Transmembrane helix</keyword>
<accession>A0ABW5FWH2</accession>
<gene>
    <name evidence="2" type="ORF">ACFSXZ_23710</name>
</gene>
<feature type="transmembrane region" description="Helical" evidence="1">
    <location>
        <begin position="20"/>
        <end position="38"/>
    </location>
</feature>
<name>A0ABW5FWH2_9PSEU</name>
<dbReference type="EMBL" id="JBHUKR010000011">
    <property type="protein sequence ID" value="MFD2419343.1"/>
    <property type="molecule type" value="Genomic_DNA"/>
</dbReference>
<dbReference type="RefSeq" id="WP_378267341.1">
    <property type="nucleotide sequence ID" value="NZ_JBHUKR010000011.1"/>
</dbReference>
<keyword evidence="1" id="KW-0472">Membrane</keyword>
<organism evidence="2 3">
    <name type="scientific">Amycolatopsis pigmentata</name>
    <dbReference type="NCBI Taxonomy" id="450801"/>
    <lineage>
        <taxon>Bacteria</taxon>
        <taxon>Bacillati</taxon>
        <taxon>Actinomycetota</taxon>
        <taxon>Actinomycetes</taxon>
        <taxon>Pseudonocardiales</taxon>
        <taxon>Pseudonocardiaceae</taxon>
        <taxon>Amycolatopsis</taxon>
    </lineage>
</organism>
<sequence>MAASAAGVTARRLGIRTGRVAVPTGLLVMLAGALLFLLPPHSTIAAIVLGIVGVVVYALGVVQLAGGPWWALIVGALSGLILCTALIVAGRGLALRLFGEAMPCQVVSRQQVDTSARYKHHDFVHALSCPAAGPVSIRTDSTDRQPAGAPAEILADPHGVLEPDFASRHHLAVDVVMIVVALGAVAATITFARRGARSHE</sequence>
<evidence type="ECO:0000256" key="1">
    <source>
        <dbReference type="SAM" id="Phobius"/>
    </source>
</evidence>
<evidence type="ECO:0000313" key="3">
    <source>
        <dbReference type="Proteomes" id="UP001597417"/>
    </source>
</evidence>
<feature type="transmembrane region" description="Helical" evidence="1">
    <location>
        <begin position="171"/>
        <end position="192"/>
    </location>
</feature>
<protein>
    <submittedName>
        <fullName evidence="2">Uncharacterized protein</fullName>
    </submittedName>
</protein>
<feature type="transmembrane region" description="Helical" evidence="1">
    <location>
        <begin position="69"/>
        <end position="89"/>
    </location>
</feature>
<dbReference type="Proteomes" id="UP001597417">
    <property type="component" value="Unassembled WGS sequence"/>
</dbReference>
<comment type="caution">
    <text evidence="2">The sequence shown here is derived from an EMBL/GenBank/DDBJ whole genome shotgun (WGS) entry which is preliminary data.</text>
</comment>
<reference evidence="3" key="1">
    <citation type="journal article" date="2019" name="Int. J. Syst. Evol. Microbiol.">
        <title>The Global Catalogue of Microorganisms (GCM) 10K type strain sequencing project: providing services to taxonomists for standard genome sequencing and annotation.</title>
        <authorList>
            <consortium name="The Broad Institute Genomics Platform"/>
            <consortium name="The Broad Institute Genome Sequencing Center for Infectious Disease"/>
            <person name="Wu L."/>
            <person name="Ma J."/>
        </authorList>
    </citation>
    <scope>NUCLEOTIDE SEQUENCE [LARGE SCALE GENOMIC DNA]</scope>
    <source>
        <strain evidence="3">CGMCC 4.7645</strain>
    </source>
</reference>
<keyword evidence="3" id="KW-1185">Reference proteome</keyword>
<proteinExistence type="predicted"/>